<sequence>MLPRRLRAGSSVFPEDIAKGQTPRNTTRSRCFSLSNYCVENPDADKVGCRPAIGLPPGCRARADLLRDLAIVAVHHARMLANAASVGHTENVTGPAKPNQRRDTADLWKGDYTEEEFRHGHAKLGHAKNNLCGGFRCTLDYEPRLPIKPIFALPPGAGPVPKKRGAGFSNSGPLFPDGKRIYSCDDASHLNLADSWFYNWHSHPDCGKGNTCSEPMCGGRARAAEYVPIIKGSKDCKPSCKAGLDPNYKQIWRDSGVRHLGGFNEPDLHDKLPAKRAAELWVQVQEIAEEFDPPLVLFSPQLCVRYFDGNPSPWLTHFLGNCSVIEGCDPDKIKYIGYHYYSNSREEVFTELADRIARFYESFGKKLWITEMAVGFAKQGRQVQDEWMSKTLLALETDDRVFRYTWFATRNPVHDFVRESSLFVPGTENLTSTGKLYAQDWDIIAKHAGLIPANVSHNLPEKATAACESRDLSGMTSFGMEAMDAVQSWFSPIWNRLYL</sequence>
<evidence type="ECO:0000256" key="1">
    <source>
        <dbReference type="SAM" id="MobiDB-lite"/>
    </source>
</evidence>
<dbReference type="SUPFAM" id="SSF51445">
    <property type="entry name" value="(Trans)glycosidases"/>
    <property type="match status" value="1"/>
</dbReference>
<dbReference type="PANTHER" id="PTHR34154:SF3">
    <property type="entry name" value="ALKALI-SENSITIVE LINKAGE PROTEIN 1"/>
    <property type="match status" value="1"/>
</dbReference>
<keyword evidence="4" id="KW-1185">Reference proteome</keyword>
<dbReference type="InterPro" id="IPR024655">
    <property type="entry name" value="Asl1_glyco_hydro_catalytic"/>
</dbReference>
<accession>A0A0D3JAX2</accession>
<feature type="region of interest" description="Disordered" evidence="1">
    <location>
        <begin position="1"/>
        <end position="26"/>
    </location>
</feature>
<dbReference type="Proteomes" id="UP000013827">
    <property type="component" value="Unassembled WGS sequence"/>
</dbReference>
<dbReference type="GeneID" id="17266237"/>
<feature type="domain" description="Asl1-like glycosyl hydrolase catalytic" evidence="2">
    <location>
        <begin position="189"/>
        <end position="437"/>
    </location>
</feature>
<name>A0A0D3JAX2_EMIH1</name>
<dbReference type="AlphaFoldDB" id="A0A0D3JAX2"/>
<dbReference type="Gene3D" id="3.20.20.80">
    <property type="entry name" value="Glycosidases"/>
    <property type="match status" value="1"/>
</dbReference>
<dbReference type="InterPro" id="IPR053183">
    <property type="entry name" value="ASL1"/>
</dbReference>
<dbReference type="PANTHER" id="PTHR34154">
    <property type="entry name" value="ALKALI-SENSITIVE LINKAGE PROTEIN 1"/>
    <property type="match status" value="1"/>
</dbReference>
<reference evidence="3" key="2">
    <citation type="submission" date="2024-10" db="UniProtKB">
        <authorList>
            <consortium name="EnsemblProtists"/>
        </authorList>
    </citation>
    <scope>IDENTIFICATION</scope>
</reference>
<protein>
    <recommendedName>
        <fullName evidence="2">Asl1-like glycosyl hydrolase catalytic domain-containing protein</fullName>
    </recommendedName>
</protein>
<evidence type="ECO:0000313" key="4">
    <source>
        <dbReference type="Proteomes" id="UP000013827"/>
    </source>
</evidence>
<dbReference type="EnsemblProtists" id="EOD20657">
    <property type="protein sequence ID" value="EOD20657"/>
    <property type="gene ID" value="EMIHUDRAFT_241950"/>
</dbReference>
<proteinExistence type="predicted"/>
<evidence type="ECO:0000313" key="3">
    <source>
        <dbReference type="EnsemblProtists" id="EOD20657"/>
    </source>
</evidence>
<dbReference type="KEGG" id="ehx:EMIHUDRAFT_241950"/>
<dbReference type="PaxDb" id="2903-EOD20657"/>
<dbReference type="Pfam" id="PF11790">
    <property type="entry name" value="Glyco_hydro_cc"/>
    <property type="match status" value="1"/>
</dbReference>
<dbReference type="InterPro" id="IPR017853">
    <property type="entry name" value="GH"/>
</dbReference>
<reference evidence="4" key="1">
    <citation type="journal article" date="2013" name="Nature">
        <title>Pan genome of the phytoplankton Emiliania underpins its global distribution.</title>
        <authorList>
            <person name="Read B.A."/>
            <person name="Kegel J."/>
            <person name="Klute M.J."/>
            <person name="Kuo A."/>
            <person name="Lefebvre S.C."/>
            <person name="Maumus F."/>
            <person name="Mayer C."/>
            <person name="Miller J."/>
            <person name="Monier A."/>
            <person name="Salamov A."/>
            <person name="Young J."/>
            <person name="Aguilar M."/>
            <person name="Claverie J.M."/>
            <person name="Frickenhaus S."/>
            <person name="Gonzalez K."/>
            <person name="Herman E.K."/>
            <person name="Lin Y.C."/>
            <person name="Napier J."/>
            <person name="Ogata H."/>
            <person name="Sarno A.F."/>
            <person name="Shmutz J."/>
            <person name="Schroeder D."/>
            <person name="de Vargas C."/>
            <person name="Verret F."/>
            <person name="von Dassow P."/>
            <person name="Valentin K."/>
            <person name="Van de Peer Y."/>
            <person name="Wheeler G."/>
            <person name="Dacks J.B."/>
            <person name="Delwiche C.F."/>
            <person name="Dyhrman S.T."/>
            <person name="Glockner G."/>
            <person name="John U."/>
            <person name="Richards T."/>
            <person name="Worden A.Z."/>
            <person name="Zhang X."/>
            <person name="Grigoriev I.V."/>
            <person name="Allen A.E."/>
            <person name="Bidle K."/>
            <person name="Borodovsky M."/>
            <person name="Bowler C."/>
            <person name="Brownlee C."/>
            <person name="Cock J.M."/>
            <person name="Elias M."/>
            <person name="Gladyshev V.N."/>
            <person name="Groth M."/>
            <person name="Guda C."/>
            <person name="Hadaegh A."/>
            <person name="Iglesias-Rodriguez M.D."/>
            <person name="Jenkins J."/>
            <person name="Jones B.M."/>
            <person name="Lawson T."/>
            <person name="Leese F."/>
            <person name="Lindquist E."/>
            <person name="Lobanov A."/>
            <person name="Lomsadze A."/>
            <person name="Malik S.B."/>
            <person name="Marsh M.E."/>
            <person name="Mackinder L."/>
            <person name="Mock T."/>
            <person name="Mueller-Roeber B."/>
            <person name="Pagarete A."/>
            <person name="Parker M."/>
            <person name="Probert I."/>
            <person name="Quesneville H."/>
            <person name="Raines C."/>
            <person name="Rensing S.A."/>
            <person name="Riano-Pachon D.M."/>
            <person name="Richier S."/>
            <person name="Rokitta S."/>
            <person name="Shiraiwa Y."/>
            <person name="Soanes D.M."/>
            <person name="van der Giezen M."/>
            <person name="Wahlund T.M."/>
            <person name="Williams B."/>
            <person name="Wilson W."/>
            <person name="Wolfe G."/>
            <person name="Wurch L.L."/>
        </authorList>
    </citation>
    <scope>NUCLEOTIDE SEQUENCE</scope>
</reference>
<evidence type="ECO:0000259" key="2">
    <source>
        <dbReference type="Pfam" id="PF11790"/>
    </source>
</evidence>
<dbReference type="RefSeq" id="XP_005773086.1">
    <property type="nucleotide sequence ID" value="XM_005773029.1"/>
</dbReference>
<organism evidence="3 4">
    <name type="scientific">Emiliania huxleyi (strain CCMP1516)</name>
    <dbReference type="NCBI Taxonomy" id="280463"/>
    <lineage>
        <taxon>Eukaryota</taxon>
        <taxon>Haptista</taxon>
        <taxon>Haptophyta</taxon>
        <taxon>Prymnesiophyceae</taxon>
        <taxon>Isochrysidales</taxon>
        <taxon>Noelaerhabdaceae</taxon>
        <taxon>Emiliania</taxon>
    </lineage>
</organism>
<dbReference type="HOGENOM" id="CLU_546833_0_0_1"/>